<comment type="caution">
    <text evidence="2">The sequence shown here is derived from an EMBL/GenBank/DDBJ whole genome shotgun (WGS) entry which is preliminary data.</text>
</comment>
<dbReference type="InterPro" id="IPR051910">
    <property type="entry name" value="ComF/GntX_DNA_util-trans"/>
</dbReference>
<proteinExistence type="inferred from homology"/>
<dbReference type="AlphaFoldDB" id="A0A951QA15"/>
<reference evidence="2" key="1">
    <citation type="submission" date="2021-05" db="EMBL/GenBank/DDBJ databases">
        <authorList>
            <person name="Pietrasiak N."/>
            <person name="Ward R."/>
            <person name="Stajich J.E."/>
            <person name="Kurbessoian T."/>
        </authorList>
    </citation>
    <scope>NUCLEOTIDE SEQUENCE</scope>
    <source>
        <strain evidence="2">UHER 2000/2452</strain>
    </source>
</reference>
<dbReference type="PANTHER" id="PTHR47505:SF1">
    <property type="entry name" value="DNA UTILIZATION PROTEIN YHGH"/>
    <property type="match status" value="1"/>
</dbReference>
<dbReference type="CDD" id="cd06223">
    <property type="entry name" value="PRTases_typeI"/>
    <property type="match status" value="1"/>
</dbReference>
<reference evidence="2" key="2">
    <citation type="journal article" date="2022" name="Microbiol. Resour. Announc.">
        <title>Metagenome Sequencing to Explore Phylogenomics of Terrestrial Cyanobacteria.</title>
        <authorList>
            <person name="Ward R.D."/>
            <person name="Stajich J.E."/>
            <person name="Johansen J.R."/>
            <person name="Huntemann M."/>
            <person name="Clum A."/>
            <person name="Foster B."/>
            <person name="Foster B."/>
            <person name="Roux S."/>
            <person name="Palaniappan K."/>
            <person name="Varghese N."/>
            <person name="Mukherjee S."/>
            <person name="Reddy T.B.K."/>
            <person name="Daum C."/>
            <person name="Copeland A."/>
            <person name="Chen I.A."/>
            <person name="Ivanova N.N."/>
            <person name="Kyrpides N.C."/>
            <person name="Shapiro N."/>
            <person name="Eloe-Fadrosh E.A."/>
            <person name="Pietrasiak N."/>
        </authorList>
    </citation>
    <scope>NUCLEOTIDE SEQUENCE</scope>
    <source>
        <strain evidence="2">UHER 2000/2452</strain>
    </source>
</reference>
<organism evidence="2 3">
    <name type="scientific">Drouetiella hepatica Uher 2000/2452</name>
    <dbReference type="NCBI Taxonomy" id="904376"/>
    <lineage>
        <taxon>Bacteria</taxon>
        <taxon>Bacillati</taxon>
        <taxon>Cyanobacteriota</taxon>
        <taxon>Cyanophyceae</taxon>
        <taxon>Oculatellales</taxon>
        <taxon>Oculatellaceae</taxon>
        <taxon>Drouetiella</taxon>
    </lineage>
</organism>
<evidence type="ECO:0000313" key="3">
    <source>
        <dbReference type="Proteomes" id="UP000757435"/>
    </source>
</evidence>
<evidence type="ECO:0000256" key="1">
    <source>
        <dbReference type="ARBA" id="ARBA00008007"/>
    </source>
</evidence>
<dbReference type="Gene3D" id="3.40.50.2020">
    <property type="match status" value="1"/>
</dbReference>
<dbReference type="Proteomes" id="UP000757435">
    <property type="component" value="Unassembled WGS sequence"/>
</dbReference>
<dbReference type="PANTHER" id="PTHR47505">
    <property type="entry name" value="DNA UTILIZATION PROTEIN YHGH"/>
    <property type="match status" value="1"/>
</dbReference>
<evidence type="ECO:0000313" key="2">
    <source>
        <dbReference type="EMBL" id="MBW4659487.1"/>
    </source>
</evidence>
<dbReference type="SUPFAM" id="SSF53271">
    <property type="entry name" value="PRTase-like"/>
    <property type="match status" value="1"/>
</dbReference>
<dbReference type="EMBL" id="JAHHHD010000012">
    <property type="protein sequence ID" value="MBW4659487.1"/>
    <property type="molecule type" value="Genomic_DNA"/>
</dbReference>
<accession>A0A951QA15</accession>
<name>A0A951QA15_9CYAN</name>
<dbReference type="InterPro" id="IPR029057">
    <property type="entry name" value="PRTase-like"/>
</dbReference>
<comment type="similarity">
    <text evidence="1">Belongs to the ComF/GntX family.</text>
</comment>
<gene>
    <name evidence="2" type="ORF">KME15_12495</name>
</gene>
<protein>
    <submittedName>
        <fullName evidence="2">ComF family protein</fullName>
    </submittedName>
</protein>
<dbReference type="InterPro" id="IPR000836">
    <property type="entry name" value="PRTase_dom"/>
</dbReference>
<sequence>MGYKLNGWNSLVDLFLKAECPLCQRPASTASSQDCLCQDCERQLYRCRLPQPSKFWQPPLPVLAWGEYGGTLKRSLAALKYHNQPQVARLLGRYLAEAWLDSPAIARSLQPLVVVPIPLHASKQKQRGYNQAELITRAFCDRSRLPMAHGLRRDRATEAQFGLTPEARQQNLADAFCVDQRFSKRELSRTETSRTVLLVDDIYTTGTTARSAVQVLRQSGISVGGILAVAKAVQNV</sequence>